<dbReference type="AlphaFoldDB" id="A0A7V4E6I8"/>
<evidence type="ECO:0000256" key="5">
    <source>
        <dbReference type="ARBA" id="ARBA00022691"/>
    </source>
</evidence>
<dbReference type="Pfam" id="PF10672">
    <property type="entry name" value="Methyltrans_SAM"/>
    <property type="match status" value="1"/>
</dbReference>
<proteinExistence type="inferred from homology"/>
<evidence type="ECO:0000256" key="4">
    <source>
        <dbReference type="ARBA" id="ARBA00022679"/>
    </source>
</evidence>
<dbReference type="Gene3D" id="3.30.750.80">
    <property type="entry name" value="RNA methyltransferase domain (HRMD) like"/>
    <property type="match status" value="1"/>
</dbReference>
<reference evidence="9" key="1">
    <citation type="journal article" date="2020" name="mSystems">
        <title>Genome- and Community-Level Interaction Insights into Carbon Utilization and Element Cycling Functions of Hydrothermarchaeota in Hydrothermal Sediment.</title>
        <authorList>
            <person name="Zhou Z."/>
            <person name="Liu Y."/>
            <person name="Xu W."/>
            <person name="Pan J."/>
            <person name="Luo Z.H."/>
            <person name="Li M."/>
        </authorList>
    </citation>
    <scope>NUCLEOTIDE SEQUENCE [LARGE SCALE GENOMIC DNA]</scope>
    <source>
        <strain evidence="9">SpSt-69</strain>
    </source>
</reference>
<evidence type="ECO:0000256" key="1">
    <source>
        <dbReference type="ARBA" id="ARBA00004496"/>
    </source>
</evidence>
<name>A0A7V4E6I8_UNCW3</name>
<dbReference type="SUPFAM" id="SSF88697">
    <property type="entry name" value="PUA domain-like"/>
    <property type="match status" value="1"/>
</dbReference>
<feature type="domain" description="S-adenosylmethionine-dependent methyltransferase" evidence="7">
    <location>
        <begin position="177"/>
        <end position="327"/>
    </location>
</feature>
<dbReference type="InterPro" id="IPR015947">
    <property type="entry name" value="PUA-like_sf"/>
</dbReference>
<evidence type="ECO:0000256" key="2">
    <source>
        <dbReference type="ARBA" id="ARBA00022490"/>
    </source>
</evidence>
<comment type="subcellular location">
    <subcellularLocation>
        <location evidence="1">Cytoplasm</location>
    </subcellularLocation>
</comment>
<comment type="caution">
    <text evidence="9">The sequence shown here is derived from an EMBL/GenBank/DDBJ whole genome shotgun (WGS) entry which is preliminary data.</text>
</comment>
<gene>
    <name evidence="9" type="ORF">ENU66_08765</name>
</gene>
<keyword evidence="5" id="KW-0949">S-adenosyl-L-methionine</keyword>
<dbReference type="GO" id="GO:0032259">
    <property type="term" value="P:methylation"/>
    <property type="evidence" value="ECO:0007669"/>
    <property type="project" value="UniProtKB-KW"/>
</dbReference>
<keyword evidence="4 9" id="KW-0808">Transferase</keyword>
<comment type="similarity">
    <text evidence="6">Belongs to the methyltransferase superfamily. RlmI family.</text>
</comment>
<dbReference type="Pfam" id="PF17785">
    <property type="entry name" value="PUA_3"/>
    <property type="match status" value="1"/>
</dbReference>
<dbReference type="GO" id="GO:0008168">
    <property type="term" value="F:methyltransferase activity"/>
    <property type="evidence" value="ECO:0007669"/>
    <property type="project" value="UniProtKB-KW"/>
</dbReference>
<keyword evidence="2" id="KW-0963">Cytoplasm</keyword>
<evidence type="ECO:0000313" key="9">
    <source>
        <dbReference type="EMBL" id="HGL18404.1"/>
    </source>
</evidence>
<evidence type="ECO:0000259" key="8">
    <source>
        <dbReference type="Pfam" id="PF17785"/>
    </source>
</evidence>
<dbReference type="GO" id="GO:0005737">
    <property type="term" value="C:cytoplasm"/>
    <property type="evidence" value="ECO:0007669"/>
    <property type="project" value="UniProtKB-SubCell"/>
</dbReference>
<dbReference type="Gene3D" id="2.30.130.10">
    <property type="entry name" value="PUA domain"/>
    <property type="match status" value="1"/>
</dbReference>
<dbReference type="InterPro" id="IPR041532">
    <property type="entry name" value="RlmI-like_PUA"/>
</dbReference>
<dbReference type="InterPro" id="IPR036974">
    <property type="entry name" value="PUA_sf"/>
</dbReference>
<sequence length="390" mass="44786">MERAIIKGNPIQMANHPWVYSGNVLSCSAPKGSCVEVYTRKGVFLGSAIYNPDSNIALRFYSREREELNYLLIKEKIMLADKKRKKYFSKPYYRVVFSESDGLPGLIVDRYGEGFVFQINSYGMEIRREDIVKAIFDAFSPVFIVEKSEGHARKVEGLKERTEVALNSSSYNLSRIIVEEDGLKFYVDLINGQKTGFFYDQRRNRSIIEDHLRGSYVLDLFSYTGAFSLRALRKGKKVFAIDISEESIALLKENVKLNGLPEENLICEVKDAFEFHKEIASLRMKFDFVIVDPPSVVRRASDLDDALKSYVALLNGVFNMLEKGGMVAVFSCSNHIKWEHLYSVLQRSTGVARRSFRMVKFLNQDFRDHVVPVNFPEAEYLRGFLLEEDV</sequence>
<evidence type="ECO:0000256" key="3">
    <source>
        <dbReference type="ARBA" id="ARBA00022603"/>
    </source>
</evidence>
<organism evidence="9">
    <name type="scientific">candidate division WOR-3 bacterium</name>
    <dbReference type="NCBI Taxonomy" id="2052148"/>
    <lineage>
        <taxon>Bacteria</taxon>
        <taxon>Bacteria division WOR-3</taxon>
    </lineage>
</organism>
<dbReference type="InterPro" id="IPR019614">
    <property type="entry name" value="SAM-dep_methyl-trfase"/>
</dbReference>
<feature type="domain" description="RlmI-like PUA" evidence="8">
    <location>
        <begin position="15"/>
        <end position="63"/>
    </location>
</feature>
<dbReference type="SUPFAM" id="SSF53335">
    <property type="entry name" value="S-adenosyl-L-methionine-dependent methyltransferases"/>
    <property type="match status" value="1"/>
</dbReference>
<dbReference type="PANTHER" id="PTHR42873">
    <property type="entry name" value="RIBOSOMAL RNA LARGE SUBUNIT METHYLTRANSFERASE"/>
    <property type="match status" value="1"/>
</dbReference>
<dbReference type="PANTHER" id="PTHR42873:SF1">
    <property type="entry name" value="S-ADENOSYLMETHIONINE-DEPENDENT METHYLTRANSFERASE DOMAIN-CONTAINING PROTEIN"/>
    <property type="match status" value="1"/>
</dbReference>
<dbReference type="InterPro" id="IPR029063">
    <property type="entry name" value="SAM-dependent_MTases_sf"/>
</dbReference>
<dbReference type="GO" id="GO:0003723">
    <property type="term" value="F:RNA binding"/>
    <property type="evidence" value="ECO:0007669"/>
    <property type="project" value="InterPro"/>
</dbReference>
<dbReference type="Gene3D" id="3.40.50.150">
    <property type="entry name" value="Vaccinia Virus protein VP39"/>
    <property type="match status" value="1"/>
</dbReference>
<dbReference type="PROSITE" id="PS50890">
    <property type="entry name" value="PUA"/>
    <property type="match status" value="1"/>
</dbReference>
<dbReference type="CDD" id="cd21153">
    <property type="entry name" value="PUA_RlmI"/>
    <property type="match status" value="1"/>
</dbReference>
<dbReference type="CDD" id="cd02440">
    <property type="entry name" value="AdoMet_MTases"/>
    <property type="match status" value="1"/>
</dbReference>
<accession>A0A7V4E6I8</accession>
<dbReference type="CDD" id="cd11572">
    <property type="entry name" value="RlmI_M_like"/>
    <property type="match status" value="1"/>
</dbReference>
<keyword evidence="3 9" id="KW-0489">Methyltransferase</keyword>
<dbReference type="EMBL" id="DTDJ01000051">
    <property type="protein sequence ID" value="HGL18404.1"/>
    <property type="molecule type" value="Genomic_DNA"/>
</dbReference>
<evidence type="ECO:0000256" key="6">
    <source>
        <dbReference type="ARBA" id="ARBA00038091"/>
    </source>
</evidence>
<evidence type="ECO:0000259" key="7">
    <source>
        <dbReference type="Pfam" id="PF10672"/>
    </source>
</evidence>
<protein>
    <submittedName>
        <fullName evidence="9">Class I SAM-dependent rRNA methyltransferase</fullName>
    </submittedName>
</protein>